<protein>
    <submittedName>
        <fullName evidence="1">Uncharacterized protein</fullName>
    </submittedName>
</protein>
<dbReference type="Proteomes" id="UP000234748">
    <property type="component" value="Unassembled WGS sequence"/>
</dbReference>
<dbReference type="OrthoDB" id="2882311at2"/>
<dbReference type="EMBL" id="PGUY01000096">
    <property type="protein sequence ID" value="PLT27541.1"/>
    <property type="molecule type" value="Genomic_DNA"/>
</dbReference>
<dbReference type="AlphaFoldDB" id="A0A2N5LZL9"/>
<dbReference type="RefSeq" id="WP_101645791.1">
    <property type="nucleotide sequence ID" value="NZ_PGUY01000096.1"/>
</dbReference>
<sequence length="99" mass="11573">METMKDLNIELIRITRDSGFDGYEIIFTIEGQRYCFLTGNTKRPFPLNVKHQFTVKEPCNLCGRTIYAAPFGHQLCTYFGSNKGELLQYFQKNYGDRFL</sequence>
<proteinExistence type="predicted"/>
<organism evidence="1 2">
    <name type="scientific">Peribacillus deserti</name>
    <dbReference type="NCBI Taxonomy" id="673318"/>
    <lineage>
        <taxon>Bacteria</taxon>
        <taxon>Bacillati</taxon>
        <taxon>Bacillota</taxon>
        <taxon>Bacilli</taxon>
        <taxon>Bacillales</taxon>
        <taxon>Bacillaceae</taxon>
        <taxon>Peribacillus</taxon>
    </lineage>
</organism>
<gene>
    <name evidence="1" type="ORF">CUU66_23325</name>
</gene>
<reference evidence="1 2" key="1">
    <citation type="submission" date="2017-11" db="EMBL/GenBank/DDBJ databases">
        <title>Comparitive Functional Genomics of Dry Heat Resistant strains isolated from the Viking Spacecraft.</title>
        <authorList>
            <person name="Seuylemezian A."/>
            <person name="Cooper K."/>
            <person name="Vaishampayan P."/>
        </authorList>
    </citation>
    <scope>NUCLEOTIDE SEQUENCE [LARGE SCALE GENOMIC DNA]</scope>
    <source>
        <strain evidence="1 2">V1-29</strain>
    </source>
</reference>
<name>A0A2N5LZL9_9BACI</name>
<comment type="caution">
    <text evidence="1">The sequence shown here is derived from an EMBL/GenBank/DDBJ whole genome shotgun (WGS) entry which is preliminary data.</text>
</comment>
<accession>A0A2N5LZL9</accession>
<evidence type="ECO:0000313" key="1">
    <source>
        <dbReference type="EMBL" id="PLT27541.1"/>
    </source>
</evidence>
<keyword evidence="2" id="KW-1185">Reference proteome</keyword>
<evidence type="ECO:0000313" key="2">
    <source>
        <dbReference type="Proteomes" id="UP000234748"/>
    </source>
</evidence>